<feature type="region of interest" description="Disordered" evidence="1">
    <location>
        <begin position="70"/>
        <end position="135"/>
    </location>
</feature>
<evidence type="ECO:0000256" key="1">
    <source>
        <dbReference type="SAM" id="MobiDB-lite"/>
    </source>
</evidence>
<feature type="compositionally biased region" description="Basic and acidic residues" evidence="1">
    <location>
        <begin position="97"/>
        <end position="111"/>
    </location>
</feature>
<feature type="compositionally biased region" description="Basic and acidic residues" evidence="1">
    <location>
        <begin position="126"/>
        <end position="135"/>
    </location>
</feature>
<dbReference type="EMBL" id="JAAIUW010000013">
    <property type="protein sequence ID" value="KAF7801957.1"/>
    <property type="molecule type" value="Genomic_DNA"/>
</dbReference>
<accession>A0A834SES1</accession>
<proteinExistence type="predicted"/>
<dbReference type="Proteomes" id="UP000634136">
    <property type="component" value="Unassembled WGS sequence"/>
</dbReference>
<evidence type="ECO:0000313" key="3">
    <source>
        <dbReference type="Proteomes" id="UP000634136"/>
    </source>
</evidence>
<protein>
    <submittedName>
        <fullName evidence="2">Uncharacterized protein</fullName>
    </submittedName>
</protein>
<reference evidence="2" key="1">
    <citation type="submission" date="2020-09" db="EMBL/GenBank/DDBJ databases">
        <title>Genome-Enabled Discovery of Anthraquinone Biosynthesis in Senna tora.</title>
        <authorList>
            <person name="Kang S.-H."/>
            <person name="Pandey R.P."/>
            <person name="Lee C.-M."/>
            <person name="Sim J.-S."/>
            <person name="Jeong J.-T."/>
            <person name="Choi B.-S."/>
            <person name="Jung M."/>
            <person name="Ginzburg D."/>
            <person name="Zhao K."/>
            <person name="Won S.Y."/>
            <person name="Oh T.-J."/>
            <person name="Yu Y."/>
            <person name="Kim N.-H."/>
            <person name="Lee O.R."/>
            <person name="Lee T.-H."/>
            <person name="Bashyal P."/>
            <person name="Kim T.-S."/>
            <person name="Lee W.-H."/>
            <person name="Kawkins C."/>
            <person name="Kim C.-K."/>
            <person name="Kim J.S."/>
            <person name="Ahn B.O."/>
            <person name="Rhee S.Y."/>
            <person name="Sohng J.K."/>
        </authorList>
    </citation>
    <scope>NUCLEOTIDE SEQUENCE</scope>
    <source>
        <tissue evidence="2">Leaf</tissue>
    </source>
</reference>
<name>A0A834SES1_9FABA</name>
<comment type="caution">
    <text evidence="2">The sequence shown here is derived from an EMBL/GenBank/DDBJ whole genome shotgun (WGS) entry which is preliminary data.</text>
</comment>
<gene>
    <name evidence="2" type="ORF">G2W53_041068</name>
</gene>
<keyword evidence="3" id="KW-1185">Reference proteome</keyword>
<sequence length="135" mass="15545">MEMTGKGSKIPRIIRISVESKRKRDCEDINDNSKDTDVELERTKQWNKMKTSTKVNHCLQDKSAVLKDTRVKKRKMHSQKEMQEATSKKVNNVHQIKGKDEELDENVRDEEGALLAADHGNKAVKRKLEDGDGER</sequence>
<dbReference type="AlphaFoldDB" id="A0A834SES1"/>
<evidence type="ECO:0000313" key="2">
    <source>
        <dbReference type="EMBL" id="KAF7801957.1"/>
    </source>
</evidence>
<feature type="compositionally biased region" description="Basic and acidic residues" evidence="1">
    <location>
        <begin position="78"/>
        <end position="87"/>
    </location>
</feature>
<organism evidence="2 3">
    <name type="scientific">Senna tora</name>
    <dbReference type="NCBI Taxonomy" id="362788"/>
    <lineage>
        <taxon>Eukaryota</taxon>
        <taxon>Viridiplantae</taxon>
        <taxon>Streptophyta</taxon>
        <taxon>Embryophyta</taxon>
        <taxon>Tracheophyta</taxon>
        <taxon>Spermatophyta</taxon>
        <taxon>Magnoliopsida</taxon>
        <taxon>eudicotyledons</taxon>
        <taxon>Gunneridae</taxon>
        <taxon>Pentapetalae</taxon>
        <taxon>rosids</taxon>
        <taxon>fabids</taxon>
        <taxon>Fabales</taxon>
        <taxon>Fabaceae</taxon>
        <taxon>Caesalpinioideae</taxon>
        <taxon>Cassia clade</taxon>
        <taxon>Senna</taxon>
    </lineage>
</organism>